<protein>
    <submittedName>
        <fullName evidence="2">Phosphoribosyl transferase-like protein</fullName>
    </submittedName>
</protein>
<dbReference type="RefSeq" id="WP_109587888.1">
    <property type="nucleotide sequence ID" value="NZ_QGHD01000047.1"/>
</dbReference>
<dbReference type="Gene3D" id="3.40.50.2020">
    <property type="match status" value="1"/>
</dbReference>
<reference evidence="2 3" key="1">
    <citation type="submission" date="2018-05" db="EMBL/GenBank/DDBJ databases">
        <title>Animal gut microbial communities from fecal samples from Wisconsin, USA.</title>
        <authorList>
            <person name="Neumann A."/>
        </authorList>
    </citation>
    <scope>NUCLEOTIDE SEQUENCE [LARGE SCALE GENOMIC DNA]</scope>
    <source>
        <strain evidence="2 3">UWS4</strain>
    </source>
</reference>
<dbReference type="Pfam" id="PF00156">
    <property type="entry name" value="Pribosyltran"/>
    <property type="match status" value="1"/>
</dbReference>
<dbReference type="SUPFAM" id="SSF53271">
    <property type="entry name" value="PRTase-like"/>
    <property type="match status" value="1"/>
</dbReference>
<keyword evidence="3" id="KW-1185">Reference proteome</keyword>
<evidence type="ECO:0000313" key="3">
    <source>
        <dbReference type="Proteomes" id="UP000245523"/>
    </source>
</evidence>
<accession>A0ABX5LI49</accession>
<gene>
    <name evidence="2" type="ORF">B0H50_14710</name>
</gene>
<organism evidence="2 3">
    <name type="scientific">Hallerella porci</name>
    <dbReference type="NCBI Taxonomy" id="1945871"/>
    <lineage>
        <taxon>Bacteria</taxon>
        <taxon>Pseudomonadati</taxon>
        <taxon>Fibrobacterota</taxon>
        <taxon>Fibrobacteria</taxon>
        <taxon>Fibrobacterales</taxon>
        <taxon>Fibrobacteraceae</taxon>
        <taxon>Hallerella</taxon>
    </lineage>
</organism>
<sequence length="185" mass="20532">MINALTEAKNNESINEWIAICKSDSNVIGASLRHAHYRLGFELTSAFKQDFHNSVAVCFMRGGLPFSMGIADALDCPIVFFDDKASPHFFQDNQEQLKGKQVLLIDSVIHSGKSMIKSIESLNGISRDIKIMTNVLCYKAVEKFSILDTYTVRISGNSFKGSNVKVQSGNKGPDTGDRLFKTQLF</sequence>
<dbReference type="Proteomes" id="UP000245523">
    <property type="component" value="Unassembled WGS sequence"/>
</dbReference>
<evidence type="ECO:0000259" key="1">
    <source>
        <dbReference type="Pfam" id="PF00156"/>
    </source>
</evidence>
<dbReference type="InterPro" id="IPR000836">
    <property type="entry name" value="PRTase_dom"/>
</dbReference>
<dbReference type="InterPro" id="IPR029057">
    <property type="entry name" value="PRTase-like"/>
</dbReference>
<feature type="domain" description="Phosphoribosyltransferase" evidence="1">
    <location>
        <begin position="50"/>
        <end position="151"/>
    </location>
</feature>
<proteinExistence type="predicted"/>
<dbReference type="CDD" id="cd06223">
    <property type="entry name" value="PRTases_typeI"/>
    <property type="match status" value="1"/>
</dbReference>
<evidence type="ECO:0000313" key="2">
    <source>
        <dbReference type="EMBL" id="PWK86607.1"/>
    </source>
</evidence>
<comment type="caution">
    <text evidence="2">The sequence shown here is derived from an EMBL/GenBank/DDBJ whole genome shotgun (WGS) entry which is preliminary data.</text>
</comment>
<dbReference type="EMBL" id="QGHD01000047">
    <property type="protein sequence ID" value="PWK86607.1"/>
    <property type="molecule type" value="Genomic_DNA"/>
</dbReference>
<name>A0ABX5LI49_9BACT</name>